<sequence length="486" mass="55457">MINRIVSRTISTANNKLINNNNANATVQQLLSQIPQPQTLPIIGSTLALLLSGGSAKLHEYIDKRHQQLGNIFIDQLGPTKCVFILDPNDMRKVFNNEGKYPAHIYPEAWKLYNQLKNCERGLFFMDGTEWLVFRRIMNKTLLREDLETFYEPCRIVADNVTNIWLESQQTEVLNLHDILYRWSVESVTSILLGTHYMKNHKKLQPSITKLVRVMQDVFETTSKISLIPANFAYKFKLPAWRRFETAVDLALERANALSSMILDMHENGGGVLERLLENGISKKDSIRVMTDLLLAAGDTTAHTMEWLLYLLAKNPNIQNDIYRESLTVPDMSDPPALLKGAVREALRLYPVAPFLNRILPNDINIQGYDIPAGTLLILSLYSSGRCEKYFNSPEKFWPERWLRCDLGESMNYSNLRAAVAHASMPFAMGSRSCIGKKLAEAQMYVTIRMILNKFSLELLNTNNIEMVMRLVGVPSEPIRIALHKR</sequence>
<keyword evidence="3 8" id="KW-0349">Heme</keyword>
<evidence type="ECO:0000256" key="8">
    <source>
        <dbReference type="PIRSR" id="PIRSR602401-1"/>
    </source>
</evidence>
<dbReference type="GO" id="GO:0016705">
    <property type="term" value="F:oxidoreductase activity, acting on paired donors, with incorporation or reduction of molecular oxygen"/>
    <property type="evidence" value="ECO:0007669"/>
    <property type="project" value="InterPro"/>
</dbReference>
<dbReference type="GO" id="GO:0004497">
    <property type="term" value="F:monooxygenase activity"/>
    <property type="evidence" value="ECO:0007669"/>
    <property type="project" value="UniProtKB-KW"/>
</dbReference>
<dbReference type="CDD" id="cd11054">
    <property type="entry name" value="CYP24A1-like"/>
    <property type="match status" value="1"/>
</dbReference>
<name>A0A9E7Y785_9NEOP</name>
<evidence type="ECO:0000256" key="6">
    <source>
        <dbReference type="ARBA" id="ARBA00023004"/>
    </source>
</evidence>
<dbReference type="EMBL" id="ON646326">
    <property type="protein sequence ID" value="UZE89842.1"/>
    <property type="molecule type" value="mRNA"/>
</dbReference>
<proteinExistence type="evidence at transcript level"/>
<evidence type="ECO:0000313" key="9">
    <source>
        <dbReference type="EMBL" id="UZE89842.1"/>
    </source>
</evidence>
<dbReference type="InterPro" id="IPR050479">
    <property type="entry name" value="CYP11_CYP27_families"/>
</dbReference>
<dbReference type="InterPro" id="IPR036396">
    <property type="entry name" value="Cyt_P450_sf"/>
</dbReference>
<evidence type="ECO:0000256" key="7">
    <source>
        <dbReference type="ARBA" id="ARBA00023033"/>
    </source>
</evidence>
<comment type="cofactor">
    <cofactor evidence="1 8">
        <name>heme</name>
        <dbReference type="ChEBI" id="CHEBI:30413"/>
    </cofactor>
</comment>
<evidence type="ECO:0000256" key="4">
    <source>
        <dbReference type="ARBA" id="ARBA00022723"/>
    </source>
</evidence>
<dbReference type="GO" id="GO:0005506">
    <property type="term" value="F:iron ion binding"/>
    <property type="evidence" value="ECO:0007669"/>
    <property type="project" value="InterPro"/>
</dbReference>
<keyword evidence="6 8" id="KW-0408">Iron</keyword>
<organism evidence="9">
    <name type="scientific">Chrysoperla zastrowi sillemi</name>
    <dbReference type="NCBI Taxonomy" id="482137"/>
    <lineage>
        <taxon>Eukaryota</taxon>
        <taxon>Metazoa</taxon>
        <taxon>Ecdysozoa</taxon>
        <taxon>Arthropoda</taxon>
        <taxon>Hexapoda</taxon>
        <taxon>Insecta</taxon>
        <taxon>Pterygota</taxon>
        <taxon>Neoptera</taxon>
        <taxon>Endopterygota</taxon>
        <taxon>Neuroptera</taxon>
        <taxon>Hemerobiiformia</taxon>
        <taxon>Chrysopidae</taxon>
        <taxon>Chrysopinae</taxon>
        <taxon>Chrysoperla</taxon>
    </lineage>
</organism>
<dbReference type="GO" id="GO:0020037">
    <property type="term" value="F:heme binding"/>
    <property type="evidence" value="ECO:0007669"/>
    <property type="project" value="InterPro"/>
</dbReference>
<accession>A0A9E7Y785</accession>
<dbReference type="PANTHER" id="PTHR24279:SF120">
    <property type="entry name" value="CYTOCHROME P450"/>
    <property type="match status" value="1"/>
</dbReference>
<dbReference type="Gene3D" id="1.10.630.10">
    <property type="entry name" value="Cytochrome P450"/>
    <property type="match status" value="1"/>
</dbReference>
<keyword evidence="5" id="KW-0560">Oxidoreductase</keyword>
<evidence type="ECO:0000256" key="2">
    <source>
        <dbReference type="ARBA" id="ARBA00010617"/>
    </source>
</evidence>
<keyword evidence="7" id="KW-0503">Monooxygenase</keyword>
<dbReference type="PRINTS" id="PR00463">
    <property type="entry name" value="EP450I"/>
</dbReference>
<feature type="binding site" description="axial binding residue" evidence="8">
    <location>
        <position position="434"/>
    </location>
    <ligand>
        <name>heme</name>
        <dbReference type="ChEBI" id="CHEBI:30413"/>
    </ligand>
    <ligandPart>
        <name>Fe</name>
        <dbReference type="ChEBI" id="CHEBI:18248"/>
    </ligandPart>
</feature>
<reference evidence="9" key="2">
    <citation type="submission" date="2022-05" db="EMBL/GenBank/DDBJ databases">
        <authorList>
            <person name="Pathak J."/>
            <person name="Thiruvengadam V."/>
            <person name="Gracy G.R."/>
        </authorList>
    </citation>
    <scope>NUCLEOTIDE SEQUENCE</scope>
</reference>
<keyword evidence="4 8" id="KW-0479">Metal-binding</keyword>
<dbReference type="InterPro" id="IPR002401">
    <property type="entry name" value="Cyt_P450_E_grp-I"/>
</dbReference>
<reference evidence="9" key="1">
    <citation type="journal article" date="2022" name="Insects">
        <title>Comparative Transcriptome Analysis to Reveal Differentially Expressed cytochrome P450 in Response to Imidacloprid in the Aphid Lion, Chrysoperla zastrowi sillemi (Esben-Petersen).</title>
        <authorList>
            <person name="Pathak J."/>
            <person name="Ramasamy G.G."/>
            <person name="Agrawal A."/>
            <person name="Srivastava S."/>
            <person name="Basavaarya B.R."/>
            <person name="Muthugounder M."/>
            <person name="Muniyappa V.K."/>
            <person name="Maria P."/>
            <person name="Rai A."/>
            <person name="Venkatesan T."/>
        </authorList>
    </citation>
    <scope>NUCLEOTIDE SEQUENCE</scope>
</reference>
<protein>
    <submittedName>
        <fullName evidence="9">Cytochrome P450 CYP315A1</fullName>
    </submittedName>
</protein>
<evidence type="ECO:0000256" key="5">
    <source>
        <dbReference type="ARBA" id="ARBA00023002"/>
    </source>
</evidence>
<dbReference type="Pfam" id="PF00067">
    <property type="entry name" value="p450"/>
    <property type="match status" value="1"/>
</dbReference>
<dbReference type="SUPFAM" id="SSF48264">
    <property type="entry name" value="Cytochrome P450"/>
    <property type="match status" value="1"/>
</dbReference>
<dbReference type="PANTHER" id="PTHR24279">
    <property type="entry name" value="CYTOCHROME P450"/>
    <property type="match status" value="1"/>
</dbReference>
<dbReference type="AlphaFoldDB" id="A0A9E7Y785"/>
<comment type="similarity">
    <text evidence="2">Belongs to the cytochrome P450 family.</text>
</comment>
<dbReference type="InterPro" id="IPR001128">
    <property type="entry name" value="Cyt_P450"/>
</dbReference>
<dbReference type="PRINTS" id="PR00385">
    <property type="entry name" value="P450"/>
</dbReference>
<evidence type="ECO:0000256" key="1">
    <source>
        <dbReference type="ARBA" id="ARBA00001971"/>
    </source>
</evidence>
<evidence type="ECO:0000256" key="3">
    <source>
        <dbReference type="ARBA" id="ARBA00022617"/>
    </source>
</evidence>